<comment type="caution">
    <text evidence="2">The sequence shown here is derived from an EMBL/GenBank/DDBJ whole genome shotgun (WGS) entry which is preliminary data.</text>
</comment>
<dbReference type="InterPro" id="IPR027417">
    <property type="entry name" value="P-loop_NTPase"/>
</dbReference>
<dbReference type="Gene3D" id="3.90.320.10">
    <property type="match status" value="1"/>
</dbReference>
<dbReference type="AlphaFoldDB" id="A0A1F6UXT4"/>
<protein>
    <recommendedName>
        <fullName evidence="1">PD-(D/E)XK endonuclease-like domain-containing protein</fullName>
    </recommendedName>
</protein>
<evidence type="ECO:0000259" key="1">
    <source>
        <dbReference type="Pfam" id="PF12705"/>
    </source>
</evidence>
<dbReference type="Pfam" id="PF12705">
    <property type="entry name" value="PDDEXK_1"/>
    <property type="match status" value="1"/>
</dbReference>
<dbReference type="EMBL" id="MFSP01000181">
    <property type="protein sequence ID" value="OGI62217.1"/>
    <property type="molecule type" value="Genomic_DNA"/>
</dbReference>
<dbReference type="Proteomes" id="UP000179076">
    <property type="component" value="Unassembled WGS sequence"/>
</dbReference>
<dbReference type="SUPFAM" id="SSF52540">
    <property type="entry name" value="P-loop containing nucleoside triphosphate hydrolases"/>
    <property type="match status" value="1"/>
</dbReference>
<reference evidence="2 3" key="1">
    <citation type="journal article" date="2016" name="Nat. Commun.">
        <title>Thousands of microbial genomes shed light on interconnected biogeochemical processes in an aquifer system.</title>
        <authorList>
            <person name="Anantharaman K."/>
            <person name="Brown C.T."/>
            <person name="Hug L.A."/>
            <person name="Sharon I."/>
            <person name="Castelle C.J."/>
            <person name="Probst A.J."/>
            <person name="Thomas B.C."/>
            <person name="Singh A."/>
            <person name="Wilkins M.J."/>
            <person name="Karaoz U."/>
            <person name="Brodie E.L."/>
            <person name="Williams K.H."/>
            <person name="Hubbard S.S."/>
            <person name="Banfield J.F."/>
        </authorList>
    </citation>
    <scope>NUCLEOTIDE SEQUENCE [LARGE SCALE GENOMIC DNA]</scope>
</reference>
<accession>A0A1F6UXT4</accession>
<dbReference type="InterPro" id="IPR011604">
    <property type="entry name" value="PDDEXK-like_dom_sf"/>
</dbReference>
<evidence type="ECO:0000313" key="3">
    <source>
        <dbReference type="Proteomes" id="UP000179076"/>
    </source>
</evidence>
<name>A0A1F6UXT4_9PROT</name>
<dbReference type="InterPro" id="IPR038726">
    <property type="entry name" value="PDDEXK_AddAB-type"/>
</dbReference>
<evidence type="ECO:0000313" key="2">
    <source>
        <dbReference type="EMBL" id="OGI62217.1"/>
    </source>
</evidence>
<feature type="domain" description="PD-(D/E)XK endonuclease-like" evidence="1">
    <location>
        <begin position="700"/>
        <end position="958"/>
    </location>
</feature>
<gene>
    <name evidence="2" type="ORF">A2W18_10925</name>
</gene>
<organism evidence="2 3">
    <name type="scientific">Candidatus Muproteobacteria bacterium RBG_16_60_9</name>
    <dbReference type="NCBI Taxonomy" id="1817755"/>
    <lineage>
        <taxon>Bacteria</taxon>
        <taxon>Pseudomonadati</taxon>
        <taxon>Pseudomonadota</taxon>
        <taxon>Candidatus Muproteobacteria</taxon>
    </lineage>
</organism>
<proteinExistence type="predicted"/>
<sequence length="966" mass="107774">MNAESIVLVPYESDPLETLAALMLDRHQRDLPDLSSQVVLFPHLGAIPRFRHVLLTAAQHAGHGGVLAPWCGTLDSWLQQQADDRGELVDDPERDLLLLEALQPHAALRERYGTWPLVDSLLALFDELNAHQPAVPPDIEKFIADLTEGYGLREPIAPLTGEANLVHTLWSAWNTHLHNHRLQDRALQRRGALASSRPEEGAAHHIYMAGSVELSGAEADWLKPLLQTGKASLLLHGGARATGYHPDGAIRRCYEMLGVPAPSLPEASAAFSRFIESVYADDTDIGARARAFAVEVANSPLPERLRVFDATDFEQEARAVELAVRRWHADGIGSIAIVTPDRKLARRVRALLERANLDLRDAAGWALSTTSAATAVMRWIECVEQDFAQAPLLDFLKSPFVTLGLPKAELENIAHCFEEQIVRTHNVSGGLDRYRRIIQTSRAVLAAGDMALLDMLDRLATAAEPLIKRLSSRAPRSASDYLSALQSSLDKTGLMSGLSADAAGSQLLAALRPNRGTLDTRGARLTWSEFHYWLQRELERRRFRPPLPESGVDLLDLAESRCRRFDALVIAGCTRDHLPGALNNSPFFNDGVRRQLGLPTREDRLLAPLHDFRRLLESAPRVLLTWRKSEDGEEIVPSPWTERLTAFHRLAYGTAPEDTELRRLLAAKETALYRRDGSPLPRSVTVPAPALPRERIPSAMSASSHQRLLDCPYQFFVVDGLGLRSLDEVRDEMEKADYGENVHRILHAFHTGVKGLADPWSGGAIEPANRAQAVQLLRDLGRRVFGYDTDKRLNTRGWHFRWENFVDTYVDWLEQRARDWQVDATEKPLERELTIGDRTLTLKGRADRIDRGPDGLAIIDYKTGSIPRGDAVETGEKAQLPFYALLHPDAITEVLYAKFERDAVKTNVGVKGDALTALVQKIQTRLRTLIESIDHGAPLPAWGDPETCRFCRYEGLCRKEMWDAGN</sequence>